<comment type="subcellular location">
    <subcellularLocation>
        <location evidence="1">Cell envelope</location>
    </subcellularLocation>
</comment>
<dbReference type="Pfam" id="PF08534">
    <property type="entry name" value="Redoxin"/>
    <property type="match status" value="1"/>
</dbReference>
<dbReference type="InterPro" id="IPR050553">
    <property type="entry name" value="Thioredoxin_ResA/DsbE_sf"/>
</dbReference>
<evidence type="ECO:0000313" key="6">
    <source>
        <dbReference type="Proteomes" id="UP000292958"/>
    </source>
</evidence>
<keyword evidence="2" id="KW-0201">Cytochrome c-type biogenesis</keyword>
<dbReference type="EMBL" id="SHKW01000001">
    <property type="protein sequence ID" value="RZU39798.1"/>
    <property type="molecule type" value="Genomic_DNA"/>
</dbReference>
<dbReference type="GO" id="GO:0030313">
    <property type="term" value="C:cell envelope"/>
    <property type="evidence" value="ECO:0007669"/>
    <property type="project" value="UniProtKB-SubCell"/>
</dbReference>
<feature type="domain" description="Thioredoxin" evidence="4">
    <location>
        <begin position="24"/>
        <end position="161"/>
    </location>
</feature>
<evidence type="ECO:0000256" key="3">
    <source>
        <dbReference type="ARBA" id="ARBA00023284"/>
    </source>
</evidence>
<dbReference type="InterPro" id="IPR013766">
    <property type="entry name" value="Thioredoxin_domain"/>
</dbReference>
<dbReference type="GO" id="GO:0016853">
    <property type="term" value="F:isomerase activity"/>
    <property type="evidence" value="ECO:0007669"/>
    <property type="project" value="UniProtKB-KW"/>
</dbReference>
<accession>A0A4Q7YQQ7</accession>
<dbReference type="Proteomes" id="UP000292958">
    <property type="component" value="Unassembled WGS sequence"/>
</dbReference>
<dbReference type="AlphaFoldDB" id="A0A4Q7YQQ7"/>
<dbReference type="GO" id="GO:0017004">
    <property type="term" value="P:cytochrome complex assembly"/>
    <property type="evidence" value="ECO:0007669"/>
    <property type="project" value="UniProtKB-KW"/>
</dbReference>
<proteinExistence type="predicted"/>
<gene>
    <name evidence="5" type="ORF">BDD14_1193</name>
</gene>
<dbReference type="InterPro" id="IPR013740">
    <property type="entry name" value="Redoxin"/>
</dbReference>
<evidence type="ECO:0000259" key="4">
    <source>
        <dbReference type="PROSITE" id="PS51352"/>
    </source>
</evidence>
<evidence type="ECO:0000256" key="1">
    <source>
        <dbReference type="ARBA" id="ARBA00004196"/>
    </source>
</evidence>
<keyword evidence="5" id="KW-0413">Isomerase</keyword>
<dbReference type="CDD" id="cd02966">
    <property type="entry name" value="TlpA_like_family"/>
    <property type="match status" value="1"/>
</dbReference>
<dbReference type="InterPro" id="IPR017937">
    <property type="entry name" value="Thioredoxin_CS"/>
</dbReference>
<organism evidence="5 6">
    <name type="scientific">Edaphobacter modestus</name>
    <dbReference type="NCBI Taxonomy" id="388466"/>
    <lineage>
        <taxon>Bacteria</taxon>
        <taxon>Pseudomonadati</taxon>
        <taxon>Acidobacteriota</taxon>
        <taxon>Terriglobia</taxon>
        <taxon>Terriglobales</taxon>
        <taxon>Acidobacteriaceae</taxon>
        <taxon>Edaphobacter</taxon>
    </lineage>
</organism>
<dbReference type="GO" id="GO:0016491">
    <property type="term" value="F:oxidoreductase activity"/>
    <property type="evidence" value="ECO:0007669"/>
    <property type="project" value="InterPro"/>
</dbReference>
<comment type="caution">
    <text evidence="5">The sequence shown here is derived from an EMBL/GenBank/DDBJ whole genome shotgun (WGS) entry which is preliminary data.</text>
</comment>
<dbReference type="PROSITE" id="PS51352">
    <property type="entry name" value="THIOREDOXIN_2"/>
    <property type="match status" value="1"/>
</dbReference>
<dbReference type="InterPro" id="IPR036249">
    <property type="entry name" value="Thioredoxin-like_sf"/>
</dbReference>
<sequence>MRKALTSLVLLLLTAGCDRGQHPRQLATVAPSFSISDGSQSIDLSKLRGKVVVLNFWASWCAPCVEELPTLIELQRKMPQVAVIAISTDEDDGAYKRFLAEHHVDLTTIRDGEQRVNALYGSFRYPETYVIDQKGVLRRKFIGPQVWTSPEIVDYLTKLGG</sequence>
<name>A0A4Q7YQQ7_9BACT</name>
<dbReference type="PROSITE" id="PS00194">
    <property type="entry name" value="THIOREDOXIN_1"/>
    <property type="match status" value="1"/>
</dbReference>
<dbReference type="Gene3D" id="3.40.30.10">
    <property type="entry name" value="Glutaredoxin"/>
    <property type="match status" value="1"/>
</dbReference>
<dbReference type="PANTHER" id="PTHR42852">
    <property type="entry name" value="THIOL:DISULFIDE INTERCHANGE PROTEIN DSBE"/>
    <property type="match status" value="1"/>
</dbReference>
<protein>
    <submittedName>
        <fullName evidence="5">Thiol-disulfide isomerase/thioredoxin</fullName>
    </submittedName>
</protein>
<keyword evidence="3" id="KW-0676">Redox-active center</keyword>
<dbReference type="PROSITE" id="PS51257">
    <property type="entry name" value="PROKAR_LIPOPROTEIN"/>
    <property type="match status" value="1"/>
</dbReference>
<evidence type="ECO:0000256" key="2">
    <source>
        <dbReference type="ARBA" id="ARBA00022748"/>
    </source>
</evidence>
<keyword evidence="6" id="KW-1185">Reference proteome</keyword>
<dbReference type="PANTHER" id="PTHR42852:SF13">
    <property type="entry name" value="PROTEIN DIPZ"/>
    <property type="match status" value="1"/>
</dbReference>
<reference evidence="5 6" key="1">
    <citation type="submission" date="2019-02" db="EMBL/GenBank/DDBJ databases">
        <title>Genomic Encyclopedia of Archaeal and Bacterial Type Strains, Phase II (KMG-II): from individual species to whole genera.</title>
        <authorList>
            <person name="Goeker M."/>
        </authorList>
    </citation>
    <scope>NUCLEOTIDE SEQUENCE [LARGE SCALE GENOMIC DNA]</scope>
    <source>
        <strain evidence="5 6">DSM 18101</strain>
    </source>
</reference>
<evidence type="ECO:0000313" key="5">
    <source>
        <dbReference type="EMBL" id="RZU39798.1"/>
    </source>
</evidence>
<dbReference type="SUPFAM" id="SSF52833">
    <property type="entry name" value="Thioredoxin-like"/>
    <property type="match status" value="1"/>
</dbReference>